<feature type="modified residue" description="4-aspartylphosphate" evidence="2">
    <location>
        <position position="52"/>
    </location>
</feature>
<dbReference type="SMART" id="SM00448">
    <property type="entry name" value="REC"/>
    <property type="match status" value="1"/>
</dbReference>
<reference evidence="4 5" key="1">
    <citation type="submission" date="2019-02" db="EMBL/GenBank/DDBJ databases">
        <title>Deep-cultivation of Planctomycetes and their phenomic and genomic characterization uncovers novel biology.</title>
        <authorList>
            <person name="Wiegand S."/>
            <person name="Jogler M."/>
            <person name="Boedeker C."/>
            <person name="Pinto D."/>
            <person name="Vollmers J."/>
            <person name="Rivas-Marin E."/>
            <person name="Kohn T."/>
            <person name="Peeters S.H."/>
            <person name="Heuer A."/>
            <person name="Rast P."/>
            <person name="Oberbeckmann S."/>
            <person name="Bunk B."/>
            <person name="Jeske O."/>
            <person name="Meyerdierks A."/>
            <person name="Storesund J.E."/>
            <person name="Kallscheuer N."/>
            <person name="Luecker S."/>
            <person name="Lage O.M."/>
            <person name="Pohl T."/>
            <person name="Merkel B.J."/>
            <person name="Hornburger P."/>
            <person name="Mueller R.-W."/>
            <person name="Bruemmer F."/>
            <person name="Labrenz M."/>
            <person name="Spormann A.M."/>
            <person name="Op den Camp H."/>
            <person name="Overmann J."/>
            <person name="Amann R."/>
            <person name="Jetten M.S.M."/>
            <person name="Mascher T."/>
            <person name="Medema M.H."/>
            <person name="Devos D.P."/>
            <person name="Kaster A.-K."/>
            <person name="Ovreas L."/>
            <person name="Rohde M."/>
            <person name="Galperin M.Y."/>
            <person name="Jogler C."/>
        </authorList>
    </citation>
    <scope>NUCLEOTIDE SEQUENCE [LARGE SCALE GENOMIC DNA]</scope>
    <source>
        <strain evidence="4 5">EC9</strain>
    </source>
</reference>
<evidence type="ECO:0000259" key="3">
    <source>
        <dbReference type="PROSITE" id="PS50110"/>
    </source>
</evidence>
<protein>
    <submittedName>
        <fullName evidence="4">Response regulator MprA</fullName>
    </submittedName>
</protein>
<proteinExistence type="predicted"/>
<evidence type="ECO:0000256" key="2">
    <source>
        <dbReference type="PROSITE-ProRule" id="PRU00169"/>
    </source>
</evidence>
<dbReference type="KEGG" id="ruv:EC9_15170"/>
<dbReference type="Gene3D" id="3.40.50.2300">
    <property type="match status" value="1"/>
</dbReference>
<keyword evidence="5" id="KW-1185">Reference proteome</keyword>
<dbReference type="Pfam" id="PF00072">
    <property type="entry name" value="Response_reg"/>
    <property type="match status" value="1"/>
</dbReference>
<dbReference type="SUPFAM" id="SSF55874">
    <property type="entry name" value="ATPase domain of HSP90 chaperone/DNA topoisomerase II/histidine kinase"/>
    <property type="match status" value="1"/>
</dbReference>
<dbReference type="InterPro" id="IPR011006">
    <property type="entry name" value="CheY-like_superfamily"/>
</dbReference>
<dbReference type="Pfam" id="PF13581">
    <property type="entry name" value="HATPase_c_2"/>
    <property type="match status" value="1"/>
</dbReference>
<gene>
    <name evidence="4" type="primary">mprA_2</name>
    <name evidence="4" type="ORF">EC9_15170</name>
</gene>
<keyword evidence="1 2" id="KW-0597">Phosphoprotein</keyword>
<dbReference type="AlphaFoldDB" id="A0A517LXJ8"/>
<dbReference type="RefSeq" id="WP_218934655.1">
    <property type="nucleotide sequence ID" value="NZ_CP036261.1"/>
</dbReference>
<organism evidence="4 5">
    <name type="scientific">Rosistilla ulvae</name>
    <dbReference type="NCBI Taxonomy" id="1930277"/>
    <lineage>
        <taxon>Bacteria</taxon>
        <taxon>Pseudomonadati</taxon>
        <taxon>Planctomycetota</taxon>
        <taxon>Planctomycetia</taxon>
        <taxon>Pirellulales</taxon>
        <taxon>Pirellulaceae</taxon>
        <taxon>Rosistilla</taxon>
    </lineage>
</organism>
<dbReference type="EMBL" id="CP036261">
    <property type="protein sequence ID" value="QDS87339.1"/>
    <property type="molecule type" value="Genomic_DNA"/>
</dbReference>
<feature type="domain" description="Response regulatory" evidence="3">
    <location>
        <begin position="3"/>
        <end position="117"/>
    </location>
</feature>
<dbReference type="InterPro" id="IPR050595">
    <property type="entry name" value="Bact_response_regulator"/>
</dbReference>
<dbReference type="InterPro" id="IPR001789">
    <property type="entry name" value="Sig_transdc_resp-reg_receiver"/>
</dbReference>
<evidence type="ECO:0000256" key="1">
    <source>
        <dbReference type="ARBA" id="ARBA00022553"/>
    </source>
</evidence>
<dbReference type="Gene3D" id="3.30.565.10">
    <property type="entry name" value="Histidine kinase-like ATPase, C-terminal domain"/>
    <property type="match status" value="1"/>
</dbReference>
<dbReference type="PANTHER" id="PTHR44591">
    <property type="entry name" value="STRESS RESPONSE REGULATOR PROTEIN 1"/>
    <property type="match status" value="1"/>
</dbReference>
<dbReference type="GO" id="GO:0000160">
    <property type="term" value="P:phosphorelay signal transduction system"/>
    <property type="evidence" value="ECO:0007669"/>
    <property type="project" value="InterPro"/>
</dbReference>
<dbReference type="CDD" id="cd16936">
    <property type="entry name" value="HATPase_RsbW-like"/>
    <property type="match status" value="1"/>
</dbReference>
<name>A0A517LXJ8_9BACT</name>
<dbReference type="PROSITE" id="PS50110">
    <property type="entry name" value="RESPONSE_REGULATORY"/>
    <property type="match status" value="1"/>
</dbReference>
<evidence type="ECO:0000313" key="5">
    <source>
        <dbReference type="Proteomes" id="UP000319557"/>
    </source>
</evidence>
<dbReference type="Proteomes" id="UP000319557">
    <property type="component" value="Chromosome"/>
</dbReference>
<sequence>MANVLLAEDSSTQVVLLRSLLEEDSHQVRVAADGQVALEMVAHQVPDVVVTDMQMPNMNGLELVKSLRQIYPQVPVILITAQDSEELAVQALKEGAAAYLPKSRLDEELLDSVTHVLSLLDTEMSYKNLIDCLDYYEFQFTLENDPKLIAPLVNLIQQMAAGIQYCDDVTRARIGMALEQALRNALYHGNLELSRDALRKDEELRVVGEPSIVDRRRQEPPYADRKIHFRAKLGHDQLQFTVRDDGAGFDCSAVEPPEQKHLDDQTGRGLLLIQSFMDEVAFNPEGNEITLTSHVAEVAGV</sequence>
<dbReference type="CDD" id="cd00156">
    <property type="entry name" value="REC"/>
    <property type="match status" value="1"/>
</dbReference>
<evidence type="ECO:0000313" key="4">
    <source>
        <dbReference type="EMBL" id="QDS87339.1"/>
    </source>
</evidence>
<dbReference type="SUPFAM" id="SSF52172">
    <property type="entry name" value="CheY-like"/>
    <property type="match status" value="1"/>
</dbReference>
<dbReference type="InterPro" id="IPR036890">
    <property type="entry name" value="HATPase_C_sf"/>
</dbReference>
<dbReference type="PANTHER" id="PTHR44591:SF3">
    <property type="entry name" value="RESPONSE REGULATORY DOMAIN-CONTAINING PROTEIN"/>
    <property type="match status" value="1"/>
</dbReference>
<accession>A0A517LXJ8</accession>
<dbReference type="InterPro" id="IPR003594">
    <property type="entry name" value="HATPase_dom"/>
</dbReference>